<gene>
    <name evidence="1" type="primary">jg791</name>
    <name evidence="1" type="ORF">PAEG_LOCUS4809</name>
</gene>
<accession>A0A8S4QUX6</accession>
<name>A0A8S4QUX6_9NEOP</name>
<proteinExistence type="predicted"/>
<organism evidence="1 2">
    <name type="scientific">Pararge aegeria aegeria</name>
    <dbReference type="NCBI Taxonomy" id="348720"/>
    <lineage>
        <taxon>Eukaryota</taxon>
        <taxon>Metazoa</taxon>
        <taxon>Ecdysozoa</taxon>
        <taxon>Arthropoda</taxon>
        <taxon>Hexapoda</taxon>
        <taxon>Insecta</taxon>
        <taxon>Pterygota</taxon>
        <taxon>Neoptera</taxon>
        <taxon>Endopterygota</taxon>
        <taxon>Lepidoptera</taxon>
        <taxon>Glossata</taxon>
        <taxon>Ditrysia</taxon>
        <taxon>Papilionoidea</taxon>
        <taxon>Nymphalidae</taxon>
        <taxon>Satyrinae</taxon>
        <taxon>Satyrini</taxon>
        <taxon>Parargina</taxon>
        <taxon>Pararge</taxon>
    </lineage>
</organism>
<evidence type="ECO:0000313" key="1">
    <source>
        <dbReference type="EMBL" id="CAH2216853.1"/>
    </source>
</evidence>
<evidence type="ECO:0000313" key="2">
    <source>
        <dbReference type="Proteomes" id="UP000838756"/>
    </source>
</evidence>
<dbReference type="Proteomes" id="UP000838756">
    <property type="component" value="Unassembled WGS sequence"/>
</dbReference>
<dbReference type="AlphaFoldDB" id="A0A8S4QUX6"/>
<keyword evidence="2" id="KW-1185">Reference proteome</keyword>
<comment type="caution">
    <text evidence="1">The sequence shown here is derived from an EMBL/GenBank/DDBJ whole genome shotgun (WGS) entry which is preliminary data.</text>
</comment>
<protein>
    <submittedName>
        <fullName evidence="1">Jg791 protein</fullName>
    </submittedName>
</protein>
<reference evidence="1" key="1">
    <citation type="submission" date="2022-03" db="EMBL/GenBank/DDBJ databases">
        <authorList>
            <person name="Lindestad O."/>
        </authorList>
    </citation>
    <scope>NUCLEOTIDE SEQUENCE</scope>
</reference>
<sequence>MERIVNIGKPRRRASPPLPLPVARFVYFHMFASVSSRFSGCAGVNKAQVASTSRNSNLAAESRELLEL</sequence>
<dbReference type="EMBL" id="CAKXAJ010017154">
    <property type="protein sequence ID" value="CAH2216853.1"/>
    <property type="molecule type" value="Genomic_DNA"/>
</dbReference>